<evidence type="ECO:0000256" key="1">
    <source>
        <dbReference type="ARBA" id="ARBA00004571"/>
    </source>
</evidence>
<dbReference type="Pfam" id="PF07715">
    <property type="entry name" value="Plug"/>
    <property type="match status" value="1"/>
</dbReference>
<evidence type="ECO:0000259" key="9">
    <source>
        <dbReference type="Pfam" id="PF07715"/>
    </source>
</evidence>
<comment type="subcellular location">
    <subcellularLocation>
        <location evidence="1 7">Cell outer membrane</location>
        <topology evidence="1 7">Multi-pass membrane protein</topology>
    </subcellularLocation>
</comment>
<feature type="chain" id="PRO_5046150895" evidence="8">
    <location>
        <begin position="18"/>
        <end position="1112"/>
    </location>
</feature>
<dbReference type="PROSITE" id="PS52016">
    <property type="entry name" value="TONB_DEPENDENT_REC_3"/>
    <property type="match status" value="1"/>
</dbReference>
<dbReference type="InterPro" id="IPR008969">
    <property type="entry name" value="CarboxyPept-like_regulatory"/>
</dbReference>
<dbReference type="SUPFAM" id="SSF49464">
    <property type="entry name" value="Carboxypeptidase regulatory domain-like"/>
    <property type="match status" value="1"/>
</dbReference>
<keyword evidence="4 7" id="KW-0812">Transmembrane</keyword>
<keyword evidence="3 7" id="KW-1134">Transmembrane beta strand</keyword>
<dbReference type="Proteomes" id="UP000625283">
    <property type="component" value="Unassembled WGS sequence"/>
</dbReference>
<keyword evidence="2 7" id="KW-0813">Transport</keyword>
<comment type="caution">
    <text evidence="10">The sequence shown here is derived from an EMBL/GenBank/DDBJ whole genome shotgun (WGS) entry which is preliminary data.</text>
</comment>
<dbReference type="Pfam" id="PF13715">
    <property type="entry name" value="CarbopepD_reg_2"/>
    <property type="match status" value="1"/>
</dbReference>
<protein>
    <submittedName>
        <fullName evidence="10">TonB-dependent receptor</fullName>
    </submittedName>
</protein>
<comment type="similarity">
    <text evidence="7">Belongs to the TonB-dependent receptor family.</text>
</comment>
<feature type="signal peptide" evidence="8">
    <location>
        <begin position="1"/>
        <end position="17"/>
    </location>
</feature>
<dbReference type="SUPFAM" id="SSF56935">
    <property type="entry name" value="Porins"/>
    <property type="match status" value="1"/>
</dbReference>
<evidence type="ECO:0000256" key="6">
    <source>
        <dbReference type="ARBA" id="ARBA00023237"/>
    </source>
</evidence>
<keyword evidence="6 7" id="KW-0998">Cell outer membrane</keyword>
<dbReference type="Gene3D" id="2.40.170.20">
    <property type="entry name" value="TonB-dependent receptor, beta-barrel domain"/>
    <property type="match status" value="1"/>
</dbReference>
<keyword evidence="5 7" id="KW-0472">Membrane</keyword>
<evidence type="ECO:0000256" key="2">
    <source>
        <dbReference type="ARBA" id="ARBA00022448"/>
    </source>
</evidence>
<evidence type="ECO:0000256" key="4">
    <source>
        <dbReference type="ARBA" id="ARBA00022692"/>
    </source>
</evidence>
<evidence type="ECO:0000256" key="8">
    <source>
        <dbReference type="SAM" id="SignalP"/>
    </source>
</evidence>
<organism evidence="10 11">
    <name type="scientific">Sphingobacterium faecale</name>
    <dbReference type="NCBI Taxonomy" id="2803775"/>
    <lineage>
        <taxon>Bacteria</taxon>
        <taxon>Pseudomonadati</taxon>
        <taxon>Bacteroidota</taxon>
        <taxon>Sphingobacteriia</taxon>
        <taxon>Sphingobacteriales</taxon>
        <taxon>Sphingobacteriaceae</taxon>
        <taxon>Sphingobacterium</taxon>
    </lineage>
</organism>
<evidence type="ECO:0000256" key="3">
    <source>
        <dbReference type="ARBA" id="ARBA00022452"/>
    </source>
</evidence>
<dbReference type="InterPro" id="IPR036942">
    <property type="entry name" value="Beta-barrel_TonB_sf"/>
</dbReference>
<proteinExistence type="inferred from homology"/>
<feature type="domain" description="TonB-dependent receptor plug" evidence="9">
    <location>
        <begin position="204"/>
        <end position="313"/>
    </location>
</feature>
<keyword evidence="10" id="KW-0675">Receptor</keyword>
<dbReference type="Gene3D" id="2.60.40.1120">
    <property type="entry name" value="Carboxypeptidase-like, regulatory domain"/>
    <property type="match status" value="1"/>
</dbReference>
<dbReference type="Gene3D" id="2.170.130.10">
    <property type="entry name" value="TonB-dependent receptor, plug domain"/>
    <property type="match status" value="1"/>
</dbReference>
<sequence>MKLSAIIILLSFFNSFASDGYSQTISIKANNIALSKVMKTVQRQSGIPFFLYGKGIADLNIMANIENLSLEKAMSHLLEDQPVEWLMLDGTILVRYKIKVGGQVNKKQEKQERWVSGRVNDNKGLPLSGVSVSVKGTSLVTKTDEYGDFKIALPEEYNYLSFSMLGFANQQVYVKSNNPVNIILLPSVSDLEEVVVVGYGTVSKRDLTGSVSSVHTNDLKDIPSNSIESLLQGRAAGLQIVKTSQDPGAGATVRIRGGSSLRGSNAPLIVVDGFPLGDAGNLKQINPMDIVSVEVLKDASASSIYGSRGANGVIMITTKKAKTGSTDLSVKHQTTVNQFSSKIIQWTDPAIMAQLDNEAKINGGMSPLYIGAENSTGTYYPSVQEILNGDWPYFTDWSKVVFRETPLTNTSTVSLASANERTSVKFSANNFIQQGTYIKDDYNKQIANLSLKHQFTKALNISSFNNLSRDRRQANGGLAYWRNPLWPVYKDDGDYFLASNVDYDHPIALTEFRKNINKGTDFISSWLFDLKLLEGLSLKSQLNYKYGASIQDRYDPDRYTQSGSNNKGAAFLDNWMGQVYTADTYITYNRFVKKHDMTAMLGHSYEHSLSRSSALESYSFKNGALNNENMGSGAPELNRHRNGQTLTKLLSYFGRLNYAYDNKYLLTMTVRADGSSKFSKNNKWAYFPSGAVSWKIHEEDFVKDLNIFDELKLRASYGISGNQGISPYQTLSRYGIETFYNQGSWNTAIGPGYVIGFTGVGGRYKEWGGIPNEDLKWETTAQYNLGLDFSLWKNRIAFTVDLYTKNTYDLLRERFLSLSSGYDRIWVNDGEIQNRGVEFAIDANIFQKKDWDVSANLIFTHNKNKVVNLGNALSSGLSKDYLTNIYYEYYGGGLDPFRETSSNILAVGLPVNVFYGYKVSGIIQTAEEGVAAGLSGAEARPGEYRYVDLNQDGVFDTKDRTIIGDPNPDFLTSLNLKARYKSLDVSVFFNAVIGHDIIWNGMYNSAMHMPLRWTPDNPTNEYPSARQGRLYYTSDWFIKDGSFVRFQNANVGYTFDSFAKWGIKQLRLSLNAENLHTFTKFKGYDPEVGLNGRYGGGYPKLRMFTFGIDFNF</sequence>
<dbReference type="InterPro" id="IPR012910">
    <property type="entry name" value="Plug_dom"/>
</dbReference>
<dbReference type="RefSeq" id="WP_202102053.1">
    <property type="nucleotide sequence ID" value="NZ_JAERTY010000003.1"/>
</dbReference>
<evidence type="ECO:0000313" key="11">
    <source>
        <dbReference type="Proteomes" id="UP000625283"/>
    </source>
</evidence>
<evidence type="ECO:0000256" key="7">
    <source>
        <dbReference type="PROSITE-ProRule" id="PRU01360"/>
    </source>
</evidence>
<dbReference type="InterPro" id="IPR037066">
    <property type="entry name" value="Plug_dom_sf"/>
</dbReference>
<reference evidence="10 11" key="1">
    <citation type="submission" date="2021-01" db="EMBL/GenBank/DDBJ databases">
        <title>C459-1 draft genome sequence.</title>
        <authorList>
            <person name="Zhang X.-F."/>
        </authorList>
    </citation>
    <scope>NUCLEOTIDE SEQUENCE [LARGE SCALE GENOMIC DNA]</scope>
    <source>
        <strain evidence="11">C459-1</strain>
    </source>
</reference>
<evidence type="ECO:0000313" key="10">
    <source>
        <dbReference type="EMBL" id="MBL1408273.1"/>
    </source>
</evidence>
<evidence type="ECO:0000256" key="5">
    <source>
        <dbReference type="ARBA" id="ARBA00023136"/>
    </source>
</evidence>
<name>A0ABS1R0T3_9SPHI</name>
<keyword evidence="11" id="KW-1185">Reference proteome</keyword>
<gene>
    <name evidence="10" type="ORF">JKG61_05865</name>
</gene>
<dbReference type="InterPro" id="IPR039426">
    <property type="entry name" value="TonB-dep_rcpt-like"/>
</dbReference>
<dbReference type="EMBL" id="JAERTY010000003">
    <property type="protein sequence ID" value="MBL1408273.1"/>
    <property type="molecule type" value="Genomic_DNA"/>
</dbReference>
<keyword evidence="8" id="KW-0732">Signal</keyword>
<accession>A0ABS1R0T3</accession>